<accession>A0ABT3JNU3</accession>
<dbReference type="EMBL" id="JAPCHZ010000005">
    <property type="protein sequence ID" value="MCW4452453.1"/>
    <property type="molecule type" value="Genomic_DNA"/>
</dbReference>
<gene>
    <name evidence="2" type="ORF">OK344_09550</name>
</gene>
<dbReference type="RefSeq" id="WP_265144578.1">
    <property type="nucleotide sequence ID" value="NZ_JAPCHZ010000005.1"/>
</dbReference>
<comment type="caution">
    <text evidence="2">The sequence shown here is derived from an EMBL/GenBank/DDBJ whole genome shotgun (WGS) entry which is preliminary data.</text>
</comment>
<name>A0ABT3JNU3_9FLAO</name>
<organism evidence="2 3">
    <name type="scientific">Kaistella yananensis</name>
    <dbReference type="NCBI Taxonomy" id="2989820"/>
    <lineage>
        <taxon>Bacteria</taxon>
        <taxon>Pseudomonadati</taxon>
        <taxon>Bacteroidota</taxon>
        <taxon>Flavobacteriia</taxon>
        <taxon>Flavobacteriales</taxon>
        <taxon>Weeksellaceae</taxon>
        <taxon>Chryseobacterium group</taxon>
        <taxon>Kaistella</taxon>
    </lineage>
</organism>
<proteinExistence type="predicted"/>
<protein>
    <submittedName>
        <fullName evidence="2">Uncharacterized protein</fullName>
    </submittedName>
</protein>
<feature type="region of interest" description="Disordered" evidence="1">
    <location>
        <begin position="1"/>
        <end position="63"/>
    </location>
</feature>
<evidence type="ECO:0000313" key="2">
    <source>
        <dbReference type="EMBL" id="MCW4452453.1"/>
    </source>
</evidence>
<reference evidence="2 3" key="1">
    <citation type="submission" date="2022-10" db="EMBL/GenBank/DDBJ databases">
        <title>Kaistella sp. BT-6-1-3.</title>
        <authorList>
            <person name="Ai J."/>
            <person name="Deng Z."/>
        </authorList>
    </citation>
    <scope>NUCLEOTIDE SEQUENCE [LARGE SCALE GENOMIC DNA]</scope>
    <source>
        <strain evidence="2 3">BT6-1-3</strain>
    </source>
</reference>
<sequence>MLFQGSSAYPKPSFHNPKTHQYENDIYLLSSLKSEEPEGSHHHQSPVPSGDKRTPTLLTAVRG</sequence>
<dbReference type="Proteomes" id="UP001209107">
    <property type="component" value="Unassembled WGS sequence"/>
</dbReference>
<evidence type="ECO:0000256" key="1">
    <source>
        <dbReference type="SAM" id="MobiDB-lite"/>
    </source>
</evidence>
<keyword evidence="3" id="KW-1185">Reference proteome</keyword>
<evidence type="ECO:0000313" key="3">
    <source>
        <dbReference type="Proteomes" id="UP001209107"/>
    </source>
</evidence>